<dbReference type="PANTHER" id="PTHR31303">
    <property type="entry name" value="CTP-DEPENDENT DIACYLGLYCEROL KINASE 1"/>
    <property type="match status" value="1"/>
</dbReference>
<name>A8PX02_MALGO</name>
<accession>A8PX02</accession>
<dbReference type="GO" id="GO:0004143">
    <property type="term" value="F:ATP-dependent diacylglycerol kinase activity"/>
    <property type="evidence" value="ECO:0007669"/>
    <property type="project" value="InterPro"/>
</dbReference>
<dbReference type="STRING" id="425265.A8PX02"/>
<feature type="transmembrane region" description="Helical" evidence="1">
    <location>
        <begin position="219"/>
        <end position="237"/>
    </location>
</feature>
<reference evidence="2 3" key="1">
    <citation type="journal article" date="2007" name="Proc. Natl. Acad. Sci. U.S.A.">
        <title>Dandruff-associated Malassezia genomes reveal convergent and divergent virulence traits shared with plant and human fungal pathogens.</title>
        <authorList>
            <person name="Xu J."/>
            <person name="Saunders C.W."/>
            <person name="Hu P."/>
            <person name="Grant R.A."/>
            <person name="Boekhout T."/>
            <person name="Kuramae E.E."/>
            <person name="Kronstad J.W."/>
            <person name="Deangelis Y.M."/>
            <person name="Reeder N.L."/>
            <person name="Johnstone K.R."/>
            <person name="Leland M."/>
            <person name="Fieno A.M."/>
            <person name="Begley W.M."/>
            <person name="Sun Y."/>
            <person name="Lacey M.P."/>
            <person name="Chaudhary T."/>
            <person name="Keough T."/>
            <person name="Chu L."/>
            <person name="Sears R."/>
            <person name="Yuan B."/>
            <person name="Dawson T.L.Jr."/>
        </authorList>
    </citation>
    <scope>NUCLEOTIDE SEQUENCE [LARGE SCALE GENOMIC DNA]</scope>
    <source>
        <strain evidence="3">ATCC MYA-4612 / CBS 7966</strain>
    </source>
</reference>
<dbReference type="GO" id="GO:0005789">
    <property type="term" value="C:endoplasmic reticulum membrane"/>
    <property type="evidence" value="ECO:0007669"/>
    <property type="project" value="TreeGrafter"/>
</dbReference>
<dbReference type="GO" id="GO:0006654">
    <property type="term" value="P:phosphatidic acid biosynthetic process"/>
    <property type="evidence" value="ECO:0007669"/>
    <property type="project" value="TreeGrafter"/>
</dbReference>
<dbReference type="KEGG" id="mgl:MGL_1278"/>
<proteinExistence type="predicted"/>
<dbReference type="FunCoup" id="A8PX02">
    <property type="interactions" value="40"/>
</dbReference>
<dbReference type="OrthoDB" id="5673at2759"/>
<sequence>MTLGLESGVPRLCGTMVEPVPGKKAPFDRTHRSNSFDAGGAVLHALARSPHYNENLHRQGDMEPVPGLNLDAGSGGSMYEFFVHKWEIPRKLFHCVTGFVVLNLYRLNVDVHLIVKVLFYIFLVVASADLLRLNSPSFERLYETVLGVLMREGEKERVNGVVWYLVGVMMSLHFFPEDISSVSIIILSWCDPAASTFGRLLGKHTPSLPSRIFARRKSLAGFVAAWIVGTFIAYLFWGTGIAKRSERASGVSWMPGGYATFGTPLMPILSAQPGMVLHMVWQHRIRVFLRDLGL</sequence>
<dbReference type="InParanoid" id="A8PX02"/>
<comment type="caution">
    <text evidence="2">The sequence shown here is derived from an EMBL/GenBank/DDBJ whole genome shotgun (WGS) entry which is preliminary data.</text>
</comment>
<dbReference type="GeneID" id="5856315"/>
<evidence type="ECO:0008006" key="4">
    <source>
        <dbReference type="Google" id="ProtNLM"/>
    </source>
</evidence>
<evidence type="ECO:0000313" key="2">
    <source>
        <dbReference type="EMBL" id="EDP44796.1"/>
    </source>
</evidence>
<feature type="transmembrane region" description="Helical" evidence="1">
    <location>
        <begin position="257"/>
        <end position="281"/>
    </location>
</feature>
<dbReference type="VEuPathDB" id="FungiDB:MGL_1278"/>
<organism evidence="2 3">
    <name type="scientific">Malassezia globosa (strain ATCC MYA-4612 / CBS 7966)</name>
    <name type="common">Dandruff-associated fungus</name>
    <dbReference type="NCBI Taxonomy" id="425265"/>
    <lineage>
        <taxon>Eukaryota</taxon>
        <taxon>Fungi</taxon>
        <taxon>Dikarya</taxon>
        <taxon>Basidiomycota</taxon>
        <taxon>Ustilaginomycotina</taxon>
        <taxon>Malasseziomycetes</taxon>
        <taxon>Malasseziales</taxon>
        <taxon>Malasseziaceae</taxon>
        <taxon>Malassezia</taxon>
    </lineage>
</organism>
<keyword evidence="1" id="KW-0472">Membrane</keyword>
<gene>
    <name evidence="2" type="ORF">MGL_1278</name>
</gene>
<dbReference type="Proteomes" id="UP000008837">
    <property type="component" value="Unassembled WGS sequence"/>
</dbReference>
<dbReference type="AlphaFoldDB" id="A8PX02"/>
<feature type="transmembrane region" description="Helical" evidence="1">
    <location>
        <begin position="113"/>
        <end position="131"/>
    </location>
</feature>
<dbReference type="EMBL" id="AAYY01000003">
    <property type="protein sequence ID" value="EDP44796.1"/>
    <property type="molecule type" value="Genomic_DNA"/>
</dbReference>
<dbReference type="RefSeq" id="XP_001732010.1">
    <property type="nucleotide sequence ID" value="XM_001731958.1"/>
</dbReference>
<keyword evidence="3" id="KW-1185">Reference proteome</keyword>
<dbReference type="PANTHER" id="PTHR31303:SF1">
    <property type="entry name" value="CTP-DEPENDENT DIACYLGLYCEROL KINASE 1"/>
    <property type="match status" value="1"/>
</dbReference>
<evidence type="ECO:0000313" key="3">
    <source>
        <dbReference type="Proteomes" id="UP000008837"/>
    </source>
</evidence>
<dbReference type="InterPro" id="IPR037997">
    <property type="entry name" value="Dgk1-like"/>
</dbReference>
<keyword evidence="1" id="KW-0812">Transmembrane</keyword>
<protein>
    <recommendedName>
        <fullName evidence="4">Dolichol kinase</fullName>
    </recommendedName>
</protein>
<evidence type="ECO:0000256" key="1">
    <source>
        <dbReference type="SAM" id="Phobius"/>
    </source>
</evidence>
<keyword evidence="1" id="KW-1133">Transmembrane helix</keyword>